<evidence type="ECO:0000313" key="1">
    <source>
        <dbReference type="EMBL" id="KAG0290022.1"/>
    </source>
</evidence>
<organism evidence="1 2">
    <name type="scientific">Linnemannia gamsii</name>
    <dbReference type="NCBI Taxonomy" id="64522"/>
    <lineage>
        <taxon>Eukaryota</taxon>
        <taxon>Fungi</taxon>
        <taxon>Fungi incertae sedis</taxon>
        <taxon>Mucoromycota</taxon>
        <taxon>Mortierellomycotina</taxon>
        <taxon>Mortierellomycetes</taxon>
        <taxon>Mortierellales</taxon>
        <taxon>Mortierellaceae</taxon>
        <taxon>Linnemannia</taxon>
    </lineage>
</organism>
<evidence type="ECO:0000313" key="2">
    <source>
        <dbReference type="Proteomes" id="UP000823405"/>
    </source>
</evidence>
<dbReference type="OrthoDB" id="2406906at2759"/>
<name>A0A9P6QRS7_9FUNG</name>
<gene>
    <name evidence="1" type="ORF">BGZ97_006292</name>
</gene>
<dbReference type="EMBL" id="JAAAIN010002793">
    <property type="protein sequence ID" value="KAG0290022.1"/>
    <property type="molecule type" value="Genomic_DNA"/>
</dbReference>
<sequence length="132" mass="14696">MPATLDGDPQEEIRLMVSTASTCHIFDFETYKRGKLHKEYPHMLNYVPYRPGVDNVSITSVYAPPGATPMTIHGTAAIPIIIDGYLYEVPDVFLVDTSPQVQGIFSGKFLADYKLQFSFTADGMQRVIPPPQ</sequence>
<reference evidence="1" key="1">
    <citation type="journal article" date="2020" name="Fungal Divers.">
        <title>Resolving the Mortierellaceae phylogeny through synthesis of multi-gene phylogenetics and phylogenomics.</title>
        <authorList>
            <person name="Vandepol N."/>
            <person name="Liber J."/>
            <person name="Desiro A."/>
            <person name="Na H."/>
            <person name="Kennedy M."/>
            <person name="Barry K."/>
            <person name="Grigoriev I.V."/>
            <person name="Miller A.N."/>
            <person name="O'Donnell K."/>
            <person name="Stajich J.E."/>
            <person name="Bonito G."/>
        </authorList>
    </citation>
    <scope>NUCLEOTIDE SEQUENCE</scope>
    <source>
        <strain evidence="1">NVP60</strain>
    </source>
</reference>
<dbReference type="Proteomes" id="UP000823405">
    <property type="component" value="Unassembled WGS sequence"/>
</dbReference>
<protein>
    <submittedName>
        <fullName evidence="1">Uncharacterized protein</fullName>
    </submittedName>
</protein>
<keyword evidence="2" id="KW-1185">Reference proteome</keyword>
<comment type="caution">
    <text evidence="1">The sequence shown here is derived from an EMBL/GenBank/DDBJ whole genome shotgun (WGS) entry which is preliminary data.</text>
</comment>
<dbReference type="AlphaFoldDB" id="A0A9P6QRS7"/>
<accession>A0A9P6QRS7</accession>
<proteinExistence type="predicted"/>